<name>A0A830BN49_9LAMI</name>
<accession>A0A830BN49</accession>
<evidence type="ECO:0000313" key="2">
    <source>
        <dbReference type="Proteomes" id="UP000653305"/>
    </source>
</evidence>
<protein>
    <submittedName>
        <fullName evidence="1">Uncharacterized protein</fullName>
    </submittedName>
</protein>
<proteinExistence type="predicted"/>
<comment type="caution">
    <text evidence="1">The sequence shown here is derived from an EMBL/GenBank/DDBJ whole genome shotgun (WGS) entry which is preliminary data.</text>
</comment>
<dbReference type="EMBL" id="BMAC01000177">
    <property type="protein sequence ID" value="GFP88970.1"/>
    <property type="molecule type" value="Genomic_DNA"/>
</dbReference>
<gene>
    <name evidence="1" type="ORF">PHJA_001040700</name>
</gene>
<dbReference type="OrthoDB" id="786429at2759"/>
<evidence type="ECO:0000313" key="1">
    <source>
        <dbReference type="EMBL" id="GFP88970.1"/>
    </source>
</evidence>
<dbReference type="AlphaFoldDB" id="A0A830BN49"/>
<sequence>MASCAFFTPTSIMHHQHNHAPPTIYRCATANTNPTTLCFSSFYIINLHRSFPFKRNSRWSRCHATSPQSEPPPKKSLAPISVMDDGGGSLIEQTAMELLEPMFLFRQGRIEVIVLNNKTRPTVEAPSSLINESLLAQPQAPSKKENIQVDLESFPSDLGLRLISQAIHQT</sequence>
<keyword evidence="2" id="KW-1185">Reference proteome</keyword>
<dbReference type="Proteomes" id="UP000653305">
    <property type="component" value="Unassembled WGS sequence"/>
</dbReference>
<reference evidence="1" key="1">
    <citation type="submission" date="2020-07" db="EMBL/GenBank/DDBJ databases">
        <title>Ethylene signaling mediates host invasion by parasitic plants.</title>
        <authorList>
            <person name="Yoshida S."/>
        </authorList>
    </citation>
    <scope>NUCLEOTIDE SEQUENCE</scope>
    <source>
        <strain evidence="1">Okayama</strain>
    </source>
</reference>
<organism evidence="1 2">
    <name type="scientific">Phtheirospermum japonicum</name>
    <dbReference type="NCBI Taxonomy" id="374723"/>
    <lineage>
        <taxon>Eukaryota</taxon>
        <taxon>Viridiplantae</taxon>
        <taxon>Streptophyta</taxon>
        <taxon>Embryophyta</taxon>
        <taxon>Tracheophyta</taxon>
        <taxon>Spermatophyta</taxon>
        <taxon>Magnoliopsida</taxon>
        <taxon>eudicotyledons</taxon>
        <taxon>Gunneridae</taxon>
        <taxon>Pentapetalae</taxon>
        <taxon>asterids</taxon>
        <taxon>lamiids</taxon>
        <taxon>Lamiales</taxon>
        <taxon>Orobanchaceae</taxon>
        <taxon>Orobanchaceae incertae sedis</taxon>
        <taxon>Phtheirospermum</taxon>
    </lineage>
</organism>